<dbReference type="Pfam" id="PF14691">
    <property type="entry name" value="Fer4_20"/>
    <property type="match status" value="1"/>
</dbReference>
<dbReference type="PANTHER" id="PTHR42783:SF3">
    <property type="entry name" value="GLUTAMATE SYNTHASE [NADPH] SMALL CHAIN-RELATED"/>
    <property type="match status" value="1"/>
</dbReference>
<sequence>MAEKKKIPSELKEMLRVGFNKEWRKELRKSIPAKERMKISSQKMPERGPEERNKDFNEVNIGLDAKLAKKEAQRCLDCANPGCVMGCPVGIDIPTFIKLIEIGDYVQSVRKIRETNSLPAICGRVCPQEVQCEETCNIKKAKGEGVKIGNLERFVSDYESLKGDVYIPPIQPATGKKVAVIGAGPAGLTVAGEMARNGHKVTIFEALHISGGVLVYGIPEFRLPKSILRSEVGYLEKLGVELRENFVVGLTATIEDLKNDGYEAFFIGTGAGLPNFMRIPGENLVGIYSANEYLTRVNLMKAYEFPDYDTPVFLGKRVAVMGGGNVAMDSVRTAKRLGAELAAIIYRRSRVEMPARVEEVHHGEEEGIEFHFLTTPIRYIADEKGRVKAMECLRMKLGEPDSSGRRRPVPIEGSEFIMEVNMVVVAIGQSPNPLIAQTTPQLNVGKWGNVEVDWDTMATSIEGVYAGGDIIRGGATVILAMGDARIAAAEMHKFLNTRKKK</sequence>
<feature type="domain" description="Dihydroprymidine dehydrogenase" evidence="3">
    <location>
        <begin position="52"/>
        <end position="160"/>
    </location>
</feature>
<dbReference type="InterPro" id="IPR023753">
    <property type="entry name" value="FAD/NAD-binding_dom"/>
</dbReference>
<dbReference type="InterPro" id="IPR036188">
    <property type="entry name" value="FAD/NAD-bd_sf"/>
</dbReference>
<protein>
    <recommendedName>
        <fullName evidence="5">4Fe-4S ferredoxin-type domain-containing protein</fullName>
    </recommendedName>
</protein>
<evidence type="ECO:0000313" key="4">
    <source>
        <dbReference type="EMBL" id="KKN52322.1"/>
    </source>
</evidence>
<dbReference type="PRINTS" id="PR00368">
    <property type="entry name" value="FADPNR"/>
</dbReference>
<gene>
    <name evidence="4" type="ORF">LCGC14_0613680</name>
</gene>
<dbReference type="Gene3D" id="3.50.50.60">
    <property type="entry name" value="FAD/NAD(P)-binding domain"/>
    <property type="match status" value="2"/>
</dbReference>
<organism evidence="4">
    <name type="scientific">marine sediment metagenome</name>
    <dbReference type="NCBI Taxonomy" id="412755"/>
    <lineage>
        <taxon>unclassified sequences</taxon>
        <taxon>metagenomes</taxon>
        <taxon>ecological metagenomes</taxon>
    </lineage>
</organism>
<feature type="region of interest" description="Disordered" evidence="1">
    <location>
        <begin position="33"/>
        <end position="54"/>
    </location>
</feature>
<dbReference type="NCBIfam" id="TIGR01316">
    <property type="entry name" value="gltA"/>
    <property type="match status" value="1"/>
</dbReference>
<dbReference type="Gene3D" id="1.10.1060.10">
    <property type="entry name" value="Alpha-helical ferredoxin"/>
    <property type="match status" value="1"/>
</dbReference>
<dbReference type="SUPFAM" id="SSF51971">
    <property type="entry name" value="Nucleotide-binding domain"/>
    <property type="match status" value="1"/>
</dbReference>
<feature type="domain" description="FAD/NAD(P)-binding" evidence="2">
    <location>
        <begin position="176"/>
        <end position="482"/>
    </location>
</feature>
<dbReference type="GO" id="GO:0016491">
    <property type="term" value="F:oxidoreductase activity"/>
    <property type="evidence" value="ECO:0007669"/>
    <property type="project" value="InterPro"/>
</dbReference>
<dbReference type="Pfam" id="PF07992">
    <property type="entry name" value="Pyr_redox_2"/>
    <property type="match status" value="1"/>
</dbReference>
<accession>A0A0F9RR83</accession>
<dbReference type="InterPro" id="IPR009051">
    <property type="entry name" value="Helical_ferredxn"/>
</dbReference>
<evidence type="ECO:0008006" key="5">
    <source>
        <dbReference type="Google" id="ProtNLM"/>
    </source>
</evidence>
<comment type="caution">
    <text evidence="4">The sequence shown here is derived from an EMBL/GenBank/DDBJ whole genome shotgun (WGS) entry which is preliminary data.</text>
</comment>
<proteinExistence type="predicted"/>
<evidence type="ECO:0000256" key="1">
    <source>
        <dbReference type="SAM" id="MobiDB-lite"/>
    </source>
</evidence>
<dbReference type="PRINTS" id="PR00411">
    <property type="entry name" value="PNDRDTASEI"/>
</dbReference>
<dbReference type="InterPro" id="IPR028261">
    <property type="entry name" value="DPD_II"/>
</dbReference>
<dbReference type="EMBL" id="LAZR01001024">
    <property type="protein sequence ID" value="KKN52322.1"/>
    <property type="molecule type" value="Genomic_DNA"/>
</dbReference>
<dbReference type="SUPFAM" id="SSF46548">
    <property type="entry name" value="alpha-helical ferredoxin"/>
    <property type="match status" value="1"/>
</dbReference>
<name>A0A0F9RR83_9ZZZZ</name>
<dbReference type="InterPro" id="IPR006004">
    <property type="entry name" value="SudA-like"/>
</dbReference>
<dbReference type="PANTHER" id="PTHR42783">
    <property type="entry name" value="GLUTAMATE SYNTHASE [NADPH] SMALL CHAIN"/>
    <property type="match status" value="1"/>
</dbReference>
<evidence type="ECO:0000259" key="2">
    <source>
        <dbReference type="Pfam" id="PF07992"/>
    </source>
</evidence>
<dbReference type="GO" id="GO:0051536">
    <property type="term" value="F:iron-sulfur cluster binding"/>
    <property type="evidence" value="ECO:0007669"/>
    <property type="project" value="InterPro"/>
</dbReference>
<evidence type="ECO:0000259" key="3">
    <source>
        <dbReference type="Pfam" id="PF14691"/>
    </source>
</evidence>
<reference evidence="4" key="1">
    <citation type="journal article" date="2015" name="Nature">
        <title>Complex archaea that bridge the gap between prokaryotes and eukaryotes.</title>
        <authorList>
            <person name="Spang A."/>
            <person name="Saw J.H."/>
            <person name="Jorgensen S.L."/>
            <person name="Zaremba-Niedzwiedzka K."/>
            <person name="Martijn J."/>
            <person name="Lind A.E."/>
            <person name="van Eijk R."/>
            <person name="Schleper C."/>
            <person name="Guy L."/>
            <person name="Ettema T.J."/>
        </authorList>
    </citation>
    <scope>NUCLEOTIDE SEQUENCE</scope>
</reference>
<dbReference type="AlphaFoldDB" id="A0A0F9RR83"/>